<evidence type="ECO:0000259" key="2">
    <source>
        <dbReference type="Pfam" id="PF03732"/>
    </source>
</evidence>
<proteinExistence type="predicted"/>
<feature type="domain" description="Retrotransposon gag" evidence="2">
    <location>
        <begin position="85"/>
        <end position="177"/>
    </location>
</feature>
<dbReference type="EMBL" id="KN831768">
    <property type="protein sequence ID" value="KIM48966.1"/>
    <property type="molecule type" value="Genomic_DNA"/>
</dbReference>
<reference evidence="4" key="2">
    <citation type="submission" date="2015-01" db="EMBL/GenBank/DDBJ databases">
        <title>Evolutionary Origins and Diversification of the Mycorrhizal Mutualists.</title>
        <authorList>
            <consortium name="DOE Joint Genome Institute"/>
            <consortium name="Mycorrhizal Genomics Consortium"/>
            <person name="Kohler A."/>
            <person name="Kuo A."/>
            <person name="Nagy L.G."/>
            <person name="Floudas D."/>
            <person name="Copeland A."/>
            <person name="Barry K.W."/>
            <person name="Cichocki N."/>
            <person name="Veneault-Fourrey C."/>
            <person name="LaButti K."/>
            <person name="Lindquist E.A."/>
            <person name="Lipzen A."/>
            <person name="Lundell T."/>
            <person name="Morin E."/>
            <person name="Murat C."/>
            <person name="Riley R."/>
            <person name="Ohm R."/>
            <person name="Sun H."/>
            <person name="Tunlid A."/>
            <person name="Henrissat B."/>
            <person name="Grigoriev I.V."/>
            <person name="Hibbett D.S."/>
            <person name="Martin F."/>
        </authorList>
    </citation>
    <scope>NUCLEOTIDE SEQUENCE [LARGE SCALE GENOMIC DNA]</scope>
    <source>
        <strain evidence="4">h7</strain>
    </source>
</reference>
<dbReference type="HOGENOM" id="CLU_085819_0_0_1"/>
<organism evidence="3 4">
    <name type="scientific">Hebeloma cylindrosporum</name>
    <dbReference type="NCBI Taxonomy" id="76867"/>
    <lineage>
        <taxon>Eukaryota</taxon>
        <taxon>Fungi</taxon>
        <taxon>Dikarya</taxon>
        <taxon>Basidiomycota</taxon>
        <taxon>Agaricomycotina</taxon>
        <taxon>Agaricomycetes</taxon>
        <taxon>Agaricomycetidae</taxon>
        <taxon>Agaricales</taxon>
        <taxon>Agaricineae</taxon>
        <taxon>Hymenogastraceae</taxon>
        <taxon>Hebeloma</taxon>
    </lineage>
</organism>
<dbReference type="AlphaFoldDB" id="A0A0C3CYP2"/>
<dbReference type="STRING" id="686832.A0A0C3CYP2"/>
<accession>A0A0C3CYP2</accession>
<protein>
    <recommendedName>
        <fullName evidence="2">Retrotransposon gag domain-containing protein</fullName>
    </recommendedName>
</protein>
<reference evidence="3 4" key="1">
    <citation type="submission" date="2014-04" db="EMBL/GenBank/DDBJ databases">
        <authorList>
            <consortium name="DOE Joint Genome Institute"/>
            <person name="Kuo A."/>
            <person name="Gay G."/>
            <person name="Dore J."/>
            <person name="Kohler A."/>
            <person name="Nagy L.G."/>
            <person name="Floudas D."/>
            <person name="Copeland A."/>
            <person name="Barry K.W."/>
            <person name="Cichocki N."/>
            <person name="Veneault-Fourrey C."/>
            <person name="LaButti K."/>
            <person name="Lindquist E.A."/>
            <person name="Lipzen A."/>
            <person name="Lundell T."/>
            <person name="Morin E."/>
            <person name="Murat C."/>
            <person name="Sun H."/>
            <person name="Tunlid A."/>
            <person name="Henrissat B."/>
            <person name="Grigoriev I.V."/>
            <person name="Hibbett D.S."/>
            <person name="Martin F."/>
            <person name="Nordberg H.P."/>
            <person name="Cantor M.N."/>
            <person name="Hua S.X."/>
        </authorList>
    </citation>
    <scope>NUCLEOTIDE SEQUENCE [LARGE SCALE GENOMIC DNA]</scope>
    <source>
        <strain evidence="4">h7</strain>
    </source>
</reference>
<name>A0A0C3CYP2_HEBCY</name>
<feature type="non-terminal residue" evidence="3">
    <location>
        <position position="293"/>
    </location>
</feature>
<dbReference type="Pfam" id="PF03732">
    <property type="entry name" value="Retrotrans_gag"/>
    <property type="match status" value="1"/>
</dbReference>
<evidence type="ECO:0000256" key="1">
    <source>
        <dbReference type="SAM" id="MobiDB-lite"/>
    </source>
</evidence>
<evidence type="ECO:0000313" key="3">
    <source>
        <dbReference type="EMBL" id="KIM48966.1"/>
    </source>
</evidence>
<keyword evidence="4" id="KW-1185">Reference proteome</keyword>
<dbReference type="Proteomes" id="UP000053424">
    <property type="component" value="Unassembled WGS sequence"/>
</dbReference>
<gene>
    <name evidence="3" type="ORF">M413DRAFT_47563</name>
</gene>
<evidence type="ECO:0000313" key="4">
    <source>
        <dbReference type="Proteomes" id="UP000053424"/>
    </source>
</evidence>
<dbReference type="InterPro" id="IPR005162">
    <property type="entry name" value="Retrotrans_gag_dom"/>
</dbReference>
<dbReference type="OrthoDB" id="3061217at2759"/>
<feature type="region of interest" description="Disordered" evidence="1">
    <location>
        <begin position="1"/>
        <end position="44"/>
    </location>
</feature>
<sequence length="293" mass="32211">LPPSATAMARPSPLPYLPSLHVTPPAGSPEPRKPAVKPSVPADFDGDRSKGKAFLTSCHTYIRLVPDSFTSHHTQIIWAMSYMKTGRASRWAAHEFEYEATQGALCFYDWDEFEGEFRKAFLPLNVEAAAVNTLETTAYFQGKHSVAEYLDQFQDLIYDSGYKDPKTIVVKFRRGLDRRISNALAGMTTGRPSDTDPGAWFDLATQMDQNSATDRAFHASLSPLPPFSSPFVSPSRSSPSLPSQVTPAVSYAHVTPSSGNPVPMEIDATQRAKAIADCWNSGAHARRCSHIPY</sequence>
<feature type="non-terminal residue" evidence="3">
    <location>
        <position position="1"/>
    </location>
</feature>